<gene>
    <name evidence="1" type="ORF">V6N11_016843</name>
</gene>
<name>A0ABR2TX32_9ROSI</name>
<proteinExistence type="predicted"/>
<dbReference type="Proteomes" id="UP001396334">
    <property type="component" value="Unassembled WGS sequence"/>
</dbReference>
<keyword evidence="2" id="KW-1185">Reference proteome</keyword>
<protein>
    <submittedName>
        <fullName evidence="1">Uncharacterized protein</fullName>
    </submittedName>
</protein>
<organism evidence="1 2">
    <name type="scientific">Hibiscus sabdariffa</name>
    <name type="common">roselle</name>
    <dbReference type="NCBI Taxonomy" id="183260"/>
    <lineage>
        <taxon>Eukaryota</taxon>
        <taxon>Viridiplantae</taxon>
        <taxon>Streptophyta</taxon>
        <taxon>Embryophyta</taxon>
        <taxon>Tracheophyta</taxon>
        <taxon>Spermatophyta</taxon>
        <taxon>Magnoliopsida</taxon>
        <taxon>eudicotyledons</taxon>
        <taxon>Gunneridae</taxon>
        <taxon>Pentapetalae</taxon>
        <taxon>rosids</taxon>
        <taxon>malvids</taxon>
        <taxon>Malvales</taxon>
        <taxon>Malvaceae</taxon>
        <taxon>Malvoideae</taxon>
        <taxon>Hibiscus</taxon>
    </lineage>
</organism>
<comment type="caution">
    <text evidence="1">The sequence shown here is derived from an EMBL/GenBank/DDBJ whole genome shotgun (WGS) entry which is preliminary data.</text>
</comment>
<reference evidence="1 2" key="1">
    <citation type="journal article" date="2024" name="G3 (Bethesda)">
        <title>Genome assembly of Hibiscus sabdariffa L. provides insights into metabolisms of medicinal natural products.</title>
        <authorList>
            <person name="Kim T."/>
        </authorList>
    </citation>
    <scope>NUCLEOTIDE SEQUENCE [LARGE SCALE GENOMIC DNA]</scope>
    <source>
        <strain evidence="1">TK-2024</strain>
        <tissue evidence="1">Old leaves</tissue>
    </source>
</reference>
<dbReference type="EMBL" id="JBBPBN010000004">
    <property type="protein sequence ID" value="KAK9041753.1"/>
    <property type="molecule type" value="Genomic_DNA"/>
</dbReference>
<accession>A0ABR2TX32</accession>
<evidence type="ECO:0000313" key="1">
    <source>
        <dbReference type="EMBL" id="KAK9041753.1"/>
    </source>
</evidence>
<evidence type="ECO:0000313" key="2">
    <source>
        <dbReference type="Proteomes" id="UP001396334"/>
    </source>
</evidence>
<sequence length="78" mass="8478">MTDGPKPSPDSYRGFAFVPWHHVLVMKCRVLQQCNPDSDMPCNTASSNALARFLALSTVSSSSVVKIKLHTSIAQATE</sequence>